<accession>A0ACB8VTI2</accession>
<proteinExistence type="predicted"/>
<comment type="caution">
    <text evidence="1">The sequence shown here is derived from an EMBL/GenBank/DDBJ whole genome shotgun (WGS) entry which is preliminary data.</text>
</comment>
<gene>
    <name evidence="1" type="ORF">L3Q82_015205</name>
</gene>
<dbReference type="EMBL" id="CM041548">
    <property type="protein sequence ID" value="KAI3358816.1"/>
    <property type="molecule type" value="Genomic_DNA"/>
</dbReference>
<dbReference type="Proteomes" id="UP000831701">
    <property type="component" value="Chromosome 18"/>
</dbReference>
<evidence type="ECO:0000313" key="1">
    <source>
        <dbReference type="EMBL" id="KAI3358816.1"/>
    </source>
</evidence>
<protein>
    <submittedName>
        <fullName evidence="1">Uncharacterized protein</fullName>
    </submittedName>
</protein>
<evidence type="ECO:0000313" key="2">
    <source>
        <dbReference type="Proteomes" id="UP000831701"/>
    </source>
</evidence>
<keyword evidence="2" id="KW-1185">Reference proteome</keyword>
<sequence length="195" mass="21544">MGAKQGKTHAPPPEGPIGGGRSASLSQLALSQIAHLEAEINKREAELLKNKRMKVEDLYGLASHRRCLKMWKDEAEKRERRKTQRGLSKERENIQKDSDKNVDASQAVSLCPSLPKVDPDLDACPPPYAPQPEPQSPDVPQADPPKTRRPKASVELPEPPQRAPTLAGSLARRTRCRGHGLGTRRGSLHHHSYNT</sequence>
<reference evidence="1" key="1">
    <citation type="submission" date="2022-04" db="EMBL/GenBank/DDBJ databases">
        <title>Jade perch genome.</title>
        <authorList>
            <person name="Chao B."/>
        </authorList>
    </citation>
    <scope>NUCLEOTIDE SEQUENCE</scope>
    <source>
        <strain evidence="1">CB-2022</strain>
    </source>
</reference>
<name>A0ACB8VTI2_9TELE</name>
<organism evidence="1 2">
    <name type="scientific">Scortum barcoo</name>
    <name type="common">barcoo grunter</name>
    <dbReference type="NCBI Taxonomy" id="214431"/>
    <lineage>
        <taxon>Eukaryota</taxon>
        <taxon>Metazoa</taxon>
        <taxon>Chordata</taxon>
        <taxon>Craniata</taxon>
        <taxon>Vertebrata</taxon>
        <taxon>Euteleostomi</taxon>
        <taxon>Actinopterygii</taxon>
        <taxon>Neopterygii</taxon>
        <taxon>Teleostei</taxon>
        <taxon>Neoteleostei</taxon>
        <taxon>Acanthomorphata</taxon>
        <taxon>Eupercaria</taxon>
        <taxon>Centrarchiformes</taxon>
        <taxon>Terapontoidei</taxon>
        <taxon>Terapontidae</taxon>
        <taxon>Scortum</taxon>
    </lineage>
</organism>